<dbReference type="NCBIfam" id="TIGR00517">
    <property type="entry name" value="acyl_carrier"/>
    <property type="match status" value="1"/>
</dbReference>
<dbReference type="InterPro" id="IPR003231">
    <property type="entry name" value="ACP"/>
</dbReference>
<keyword evidence="7" id="KW-0597">Phosphoprotein</keyword>
<proteinExistence type="inferred from homology"/>
<gene>
    <name evidence="16" type="ORF">H310_08298</name>
</gene>
<dbReference type="PROSITE" id="PS00012">
    <property type="entry name" value="PHOSPHOPANTETHEINE"/>
    <property type="match status" value="1"/>
</dbReference>
<evidence type="ECO:0000256" key="13">
    <source>
        <dbReference type="ARBA" id="ARBA00023160"/>
    </source>
</evidence>
<dbReference type="NCBIfam" id="NF002148">
    <property type="entry name" value="PRK00982.1-2"/>
    <property type="match status" value="1"/>
</dbReference>
<evidence type="ECO:0000256" key="7">
    <source>
        <dbReference type="ARBA" id="ARBA00022553"/>
    </source>
</evidence>
<evidence type="ECO:0000256" key="6">
    <source>
        <dbReference type="ARBA" id="ARBA00022516"/>
    </source>
</evidence>
<comment type="subcellular location">
    <subcellularLocation>
        <location evidence="1">Mitochondrion</location>
    </subcellularLocation>
</comment>
<evidence type="ECO:0000313" key="16">
    <source>
        <dbReference type="EMBL" id="ETV98788.1"/>
    </source>
</evidence>
<keyword evidence="4" id="KW-0813">Transport</keyword>
<reference evidence="16" key="1">
    <citation type="submission" date="2013-12" db="EMBL/GenBank/DDBJ databases">
        <title>The Genome Sequence of Aphanomyces invadans NJM9701.</title>
        <authorList>
            <consortium name="The Broad Institute Genomics Platform"/>
            <person name="Russ C."/>
            <person name="Tyler B."/>
            <person name="van West P."/>
            <person name="Dieguez-Uribeondo J."/>
            <person name="Young S.K."/>
            <person name="Zeng Q."/>
            <person name="Gargeya S."/>
            <person name="Fitzgerald M."/>
            <person name="Abouelleil A."/>
            <person name="Alvarado L."/>
            <person name="Chapman S.B."/>
            <person name="Gainer-Dewar J."/>
            <person name="Goldberg J."/>
            <person name="Griggs A."/>
            <person name="Gujja S."/>
            <person name="Hansen M."/>
            <person name="Howarth C."/>
            <person name="Imamovic A."/>
            <person name="Ireland A."/>
            <person name="Larimer J."/>
            <person name="McCowan C."/>
            <person name="Murphy C."/>
            <person name="Pearson M."/>
            <person name="Poon T.W."/>
            <person name="Priest M."/>
            <person name="Roberts A."/>
            <person name="Saif S."/>
            <person name="Shea T."/>
            <person name="Sykes S."/>
            <person name="Wortman J."/>
            <person name="Nusbaum C."/>
            <person name="Birren B."/>
        </authorList>
    </citation>
    <scope>NUCLEOTIDE SEQUENCE [LARGE SCALE GENOMIC DNA]</scope>
    <source>
        <strain evidence="16">NJM9701</strain>
    </source>
</reference>
<evidence type="ECO:0000256" key="14">
    <source>
        <dbReference type="RuleBase" id="RU000722"/>
    </source>
</evidence>
<evidence type="ECO:0000256" key="12">
    <source>
        <dbReference type="ARBA" id="ARBA00023128"/>
    </source>
</evidence>
<dbReference type="RefSeq" id="XP_008872216.1">
    <property type="nucleotide sequence ID" value="XM_008873994.1"/>
</dbReference>
<keyword evidence="10" id="KW-0249">Electron transport</keyword>
<evidence type="ECO:0000256" key="5">
    <source>
        <dbReference type="ARBA" id="ARBA00022450"/>
    </source>
</evidence>
<keyword evidence="5 14" id="KW-0596">Phosphopantetheine</keyword>
<comment type="function">
    <text evidence="14">Carrier of the growing fatty acid chain in fatty acid biosynthesis.</text>
</comment>
<evidence type="ECO:0000256" key="10">
    <source>
        <dbReference type="ARBA" id="ARBA00022982"/>
    </source>
</evidence>
<dbReference type="FunFam" id="1.10.1200.10:FF:000003">
    <property type="entry name" value="Acyl carrier protein"/>
    <property type="match status" value="1"/>
</dbReference>
<dbReference type="HAMAP" id="MF_01217">
    <property type="entry name" value="Acyl_carrier"/>
    <property type="match status" value="1"/>
</dbReference>
<dbReference type="InterPro" id="IPR009081">
    <property type="entry name" value="PP-bd_ACP"/>
</dbReference>
<dbReference type="AlphaFoldDB" id="A0A024TXN6"/>
<organism evidence="16">
    <name type="scientific">Aphanomyces invadans</name>
    <dbReference type="NCBI Taxonomy" id="157072"/>
    <lineage>
        <taxon>Eukaryota</taxon>
        <taxon>Sar</taxon>
        <taxon>Stramenopiles</taxon>
        <taxon>Oomycota</taxon>
        <taxon>Saprolegniomycetes</taxon>
        <taxon>Saprolegniales</taxon>
        <taxon>Verrucalvaceae</taxon>
        <taxon>Aphanomyces</taxon>
    </lineage>
</organism>
<dbReference type="GO" id="GO:0000035">
    <property type="term" value="F:acyl binding"/>
    <property type="evidence" value="ECO:0007669"/>
    <property type="project" value="TreeGrafter"/>
</dbReference>
<dbReference type="InterPro" id="IPR036736">
    <property type="entry name" value="ACP-like_sf"/>
</dbReference>
<evidence type="ECO:0000256" key="2">
    <source>
        <dbReference type="ARBA" id="ARBA00005194"/>
    </source>
</evidence>
<dbReference type="GO" id="GO:0005739">
    <property type="term" value="C:mitochondrion"/>
    <property type="evidence" value="ECO:0007669"/>
    <property type="project" value="UniProtKB-SubCell"/>
</dbReference>
<evidence type="ECO:0000256" key="11">
    <source>
        <dbReference type="ARBA" id="ARBA00023098"/>
    </source>
</evidence>
<evidence type="ECO:0000256" key="3">
    <source>
        <dbReference type="ARBA" id="ARBA00010930"/>
    </source>
</evidence>
<evidence type="ECO:0000256" key="9">
    <source>
        <dbReference type="ARBA" id="ARBA00022946"/>
    </source>
</evidence>
<evidence type="ECO:0000259" key="15">
    <source>
        <dbReference type="PROSITE" id="PS50075"/>
    </source>
</evidence>
<evidence type="ECO:0000256" key="8">
    <source>
        <dbReference type="ARBA" id="ARBA00022832"/>
    </source>
</evidence>
<dbReference type="STRING" id="157072.A0A024TXN6"/>
<dbReference type="InterPro" id="IPR006162">
    <property type="entry name" value="Ppantetheine_attach_site"/>
</dbReference>
<accession>A0A024TXN6</accession>
<dbReference type="Gene3D" id="1.10.1200.10">
    <property type="entry name" value="ACP-like"/>
    <property type="match status" value="1"/>
</dbReference>
<protein>
    <recommendedName>
        <fullName evidence="14">Acyl carrier protein</fullName>
    </recommendedName>
</protein>
<dbReference type="PANTHER" id="PTHR20863">
    <property type="entry name" value="ACYL CARRIER PROTEIN"/>
    <property type="match status" value="1"/>
</dbReference>
<keyword evidence="6 14" id="KW-0444">Lipid biosynthesis</keyword>
<dbReference type="VEuPathDB" id="FungiDB:H310_08298"/>
<feature type="domain" description="Carrier" evidence="15">
    <location>
        <begin position="57"/>
        <end position="133"/>
    </location>
</feature>
<keyword evidence="13 14" id="KW-0275">Fatty acid biosynthesis</keyword>
<sequence length="136" mass="14990">MGDRVSGQPLPVKQICPINIMFSRVALPFAKQAVRVNATAPRMAIRAFSAQTFLDRAEVHDRVLNVIKNVGNKVDHSKLNEKAKFIGDLGLDSLDVVEVVMAIEEEFVIEIPDAEAERLLTPAQVIDYVAAHPMAK</sequence>
<keyword evidence="11" id="KW-0443">Lipid metabolism</keyword>
<name>A0A024TXN6_9STRA</name>
<keyword evidence="8" id="KW-0276">Fatty acid metabolism</keyword>
<dbReference type="GeneID" id="20085348"/>
<dbReference type="eggNOG" id="KOG1748">
    <property type="taxonomic scope" value="Eukaryota"/>
</dbReference>
<dbReference type="PROSITE" id="PS50075">
    <property type="entry name" value="CARRIER"/>
    <property type="match status" value="1"/>
</dbReference>
<dbReference type="PANTHER" id="PTHR20863:SF28">
    <property type="entry name" value="ACYL CARRIER PROTEIN, MITOCHONDRIAL"/>
    <property type="match status" value="1"/>
</dbReference>
<keyword evidence="12" id="KW-0496">Mitochondrion</keyword>
<dbReference type="EMBL" id="KI913968">
    <property type="protein sequence ID" value="ETV98788.1"/>
    <property type="molecule type" value="Genomic_DNA"/>
</dbReference>
<keyword evidence="9" id="KW-0809">Transit peptide</keyword>
<dbReference type="GO" id="GO:0000036">
    <property type="term" value="F:acyl carrier activity"/>
    <property type="evidence" value="ECO:0007669"/>
    <property type="project" value="TreeGrafter"/>
</dbReference>
<comment type="pathway">
    <text evidence="2">Lipid metabolism; fatty acid biosynthesis.</text>
</comment>
<dbReference type="OrthoDB" id="448946at2759"/>
<dbReference type="Pfam" id="PF00550">
    <property type="entry name" value="PP-binding"/>
    <property type="match status" value="1"/>
</dbReference>
<evidence type="ECO:0000256" key="4">
    <source>
        <dbReference type="ARBA" id="ARBA00022448"/>
    </source>
</evidence>
<evidence type="ECO:0000256" key="1">
    <source>
        <dbReference type="ARBA" id="ARBA00004173"/>
    </source>
</evidence>
<dbReference type="SUPFAM" id="SSF47336">
    <property type="entry name" value="ACP-like"/>
    <property type="match status" value="1"/>
</dbReference>
<comment type="similarity">
    <text evidence="3">Belongs to the acyl carrier protein (ACP) family.</text>
</comment>